<evidence type="ECO:0000313" key="1">
    <source>
        <dbReference type="EMBL" id="KAJ4183876.1"/>
    </source>
</evidence>
<evidence type="ECO:0000313" key="2">
    <source>
        <dbReference type="Proteomes" id="UP001152087"/>
    </source>
</evidence>
<reference evidence="1" key="1">
    <citation type="submission" date="2022-09" db="EMBL/GenBank/DDBJ databases">
        <title>Fusarium specimens isolated from Avocado Roots.</title>
        <authorList>
            <person name="Stajich J."/>
            <person name="Roper C."/>
            <person name="Heimlech-Rivalta G."/>
        </authorList>
    </citation>
    <scope>NUCLEOTIDE SEQUENCE</scope>
    <source>
        <strain evidence="1">A02</strain>
    </source>
</reference>
<keyword evidence="2" id="KW-1185">Reference proteome</keyword>
<dbReference type="EMBL" id="JAOQAV010000028">
    <property type="protein sequence ID" value="KAJ4183876.1"/>
    <property type="molecule type" value="Genomic_DNA"/>
</dbReference>
<accession>A0A9W8R3G9</accession>
<name>A0A9W8R3G9_9HYPO</name>
<sequence>MQDDQSWPYRFPHRAQYPEDHCNYNRDLFRRFISPEYNDWSVVVVEVLDDAREWRIVAFSVWDISYVNKRVHGPGYIPNSLECASTTTSQQDTREAGHIRRDTNPNLAAFQAALKESNQKYFSQFGSDQIKL</sequence>
<dbReference type="Proteomes" id="UP001152087">
    <property type="component" value="Unassembled WGS sequence"/>
</dbReference>
<proteinExistence type="predicted"/>
<organism evidence="1 2">
    <name type="scientific">Fusarium falciforme</name>
    <dbReference type="NCBI Taxonomy" id="195108"/>
    <lineage>
        <taxon>Eukaryota</taxon>
        <taxon>Fungi</taxon>
        <taxon>Dikarya</taxon>
        <taxon>Ascomycota</taxon>
        <taxon>Pezizomycotina</taxon>
        <taxon>Sordariomycetes</taxon>
        <taxon>Hypocreomycetidae</taxon>
        <taxon>Hypocreales</taxon>
        <taxon>Nectriaceae</taxon>
        <taxon>Fusarium</taxon>
        <taxon>Fusarium solani species complex</taxon>
    </lineage>
</organism>
<gene>
    <name evidence="1" type="ORF">NW755_009416</name>
</gene>
<dbReference type="AlphaFoldDB" id="A0A9W8R3G9"/>
<dbReference type="OrthoDB" id="4738875at2759"/>
<comment type="caution">
    <text evidence="1">The sequence shown here is derived from an EMBL/GenBank/DDBJ whole genome shotgun (WGS) entry which is preliminary data.</text>
</comment>
<protein>
    <submittedName>
        <fullName evidence="1">Uncharacterized protein</fullName>
    </submittedName>
</protein>